<organism evidence="1 2">
    <name type="scientific">Trichocoleus desertorum GB2-A4</name>
    <dbReference type="NCBI Taxonomy" id="2933944"/>
    <lineage>
        <taxon>Bacteria</taxon>
        <taxon>Bacillati</taxon>
        <taxon>Cyanobacteriota</taxon>
        <taxon>Cyanophyceae</taxon>
        <taxon>Leptolyngbyales</taxon>
        <taxon>Trichocoleusaceae</taxon>
        <taxon>Trichocoleus</taxon>
    </lineage>
</organism>
<protein>
    <submittedName>
        <fullName evidence="1">Heterocyst frequency control protein PatD</fullName>
    </submittedName>
</protein>
<proteinExistence type="predicted"/>
<evidence type="ECO:0000313" key="2">
    <source>
        <dbReference type="Proteomes" id="UP001464891"/>
    </source>
</evidence>
<gene>
    <name evidence="1" type="primary">patD</name>
    <name evidence="1" type="ORF">NC998_00255</name>
</gene>
<keyword evidence="2" id="KW-1185">Reference proteome</keyword>
<dbReference type="Proteomes" id="UP001464891">
    <property type="component" value="Unassembled WGS sequence"/>
</dbReference>
<sequence length="123" mass="14364">MLPEAHRQIYQEFLRSLEQFQVKATQAKPDPAALIVAFQEIQQFFQRQVLTLSWENYPDTTVEQRVQSYQIEMNKQLKLMGTDVMFLQAARQSSTAQQRQVQISDRLNLLIGYCNVLLQVGEE</sequence>
<accession>A0ABV0J170</accession>
<dbReference type="EMBL" id="JAMPKM010000001">
    <property type="protein sequence ID" value="MEP0815522.1"/>
    <property type="molecule type" value="Genomic_DNA"/>
</dbReference>
<name>A0ABV0J170_9CYAN</name>
<reference evidence="1 2" key="1">
    <citation type="submission" date="2022-04" db="EMBL/GenBank/DDBJ databases">
        <title>Positive selection, recombination, and allopatry shape intraspecific diversity of widespread and dominant cyanobacteria.</title>
        <authorList>
            <person name="Wei J."/>
            <person name="Shu W."/>
            <person name="Hu C."/>
        </authorList>
    </citation>
    <scope>NUCLEOTIDE SEQUENCE [LARGE SCALE GENOMIC DNA]</scope>
    <source>
        <strain evidence="1 2">GB2-A4</strain>
    </source>
</reference>
<dbReference type="InterPro" id="IPR047810">
    <property type="entry name" value="PatD-like"/>
</dbReference>
<dbReference type="RefSeq" id="WP_190431075.1">
    <property type="nucleotide sequence ID" value="NZ_JAMPKM010000001.1"/>
</dbReference>
<comment type="caution">
    <text evidence="1">The sequence shown here is derived from an EMBL/GenBank/DDBJ whole genome shotgun (WGS) entry which is preliminary data.</text>
</comment>
<evidence type="ECO:0000313" key="1">
    <source>
        <dbReference type="EMBL" id="MEP0815522.1"/>
    </source>
</evidence>
<dbReference type="NCBIfam" id="NF037954">
    <property type="entry name" value="het_cyst_PatD"/>
    <property type="match status" value="1"/>
</dbReference>